<comment type="cofactor">
    <cofactor evidence="2">
        <name>Mg(2+)</name>
        <dbReference type="ChEBI" id="CHEBI:18420"/>
    </cofactor>
</comment>
<organism evidence="18 19">
    <name type="scientific">Gemella morbillorum</name>
    <dbReference type="NCBI Taxonomy" id="29391"/>
    <lineage>
        <taxon>Bacteria</taxon>
        <taxon>Bacillati</taxon>
        <taxon>Bacillota</taxon>
        <taxon>Bacilli</taxon>
        <taxon>Bacillales</taxon>
        <taxon>Gemellaceae</taxon>
        <taxon>Gemella</taxon>
    </lineage>
</organism>
<evidence type="ECO:0000313" key="19">
    <source>
        <dbReference type="Proteomes" id="UP000425411"/>
    </source>
</evidence>
<dbReference type="Gene3D" id="3.30.420.10">
    <property type="entry name" value="Ribonuclease H-like superfamily/Ribonuclease H"/>
    <property type="match status" value="1"/>
</dbReference>
<comment type="subcellular location">
    <subcellularLocation>
        <location evidence="4 14">Cytoplasm</location>
    </subcellularLocation>
</comment>
<dbReference type="NCBIfam" id="NF000594">
    <property type="entry name" value="PRK00015.1-1"/>
    <property type="match status" value="1"/>
</dbReference>
<proteinExistence type="inferred from homology"/>
<dbReference type="CDD" id="cd07182">
    <property type="entry name" value="RNase_HII_bacteria_HII_like"/>
    <property type="match status" value="1"/>
</dbReference>
<keyword evidence="11 14" id="KW-0255">Endonuclease</keyword>
<keyword evidence="13 14" id="KW-0464">Manganese</keyword>
<comment type="similarity">
    <text evidence="5 14 16">Belongs to the RNase HII family.</text>
</comment>
<dbReference type="InterPro" id="IPR022898">
    <property type="entry name" value="RNase_HII"/>
</dbReference>
<feature type="binding site" evidence="14 15">
    <location>
        <position position="74"/>
    </location>
    <ligand>
        <name>a divalent metal cation</name>
        <dbReference type="ChEBI" id="CHEBI:60240"/>
    </ligand>
</feature>
<comment type="cofactor">
    <cofactor evidence="14 15">
        <name>Mn(2+)</name>
        <dbReference type="ChEBI" id="CHEBI:29035"/>
    </cofactor>
    <cofactor evidence="14 15">
        <name>Mg(2+)</name>
        <dbReference type="ChEBI" id="CHEBI:18420"/>
    </cofactor>
    <text evidence="14 15">Manganese or magnesium. Binds 1 divalent metal ion per monomer in the absence of substrate. May bind a second metal ion after substrate binding.</text>
</comment>
<evidence type="ECO:0000256" key="6">
    <source>
        <dbReference type="ARBA" id="ARBA00012180"/>
    </source>
</evidence>
<comment type="function">
    <text evidence="3 14 16">Endonuclease that specifically degrades the RNA of RNA-DNA hybrids.</text>
</comment>
<reference evidence="18 19" key="1">
    <citation type="submission" date="2019-11" db="EMBL/GenBank/DDBJ databases">
        <title>FDA dAtabase for Regulatory Grade micrObial Sequences (FDA-ARGOS): Supporting development and validation of Infectious Disease Dx tests.</title>
        <authorList>
            <person name="Turner S."/>
            <person name="Byrd R."/>
            <person name="Tallon L."/>
            <person name="Sadzewicz L."/>
            <person name="Vavikolanu K."/>
            <person name="Mehta A."/>
            <person name="Aluvathingal J."/>
            <person name="Nadendla S."/>
            <person name="Myers T."/>
            <person name="Yan Y."/>
            <person name="Sichtig H."/>
        </authorList>
    </citation>
    <scope>NUCLEOTIDE SEQUENCE [LARGE SCALE GENOMIC DNA]</scope>
    <source>
        <strain evidence="18 19">FDAARGOS_741</strain>
    </source>
</reference>
<evidence type="ECO:0000256" key="15">
    <source>
        <dbReference type="PROSITE-ProRule" id="PRU01319"/>
    </source>
</evidence>
<dbReference type="EMBL" id="CP046314">
    <property type="protein sequence ID" value="QGS08707.1"/>
    <property type="molecule type" value="Genomic_DNA"/>
</dbReference>
<evidence type="ECO:0000256" key="12">
    <source>
        <dbReference type="ARBA" id="ARBA00022801"/>
    </source>
</evidence>
<dbReference type="PANTHER" id="PTHR10954:SF18">
    <property type="entry name" value="RIBONUCLEASE HII"/>
    <property type="match status" value="1"/>
</dbReference>
<feature type="binding site" evidence="14 15">
    <location>
        <position position="166"/>
    </location>
    <ligand>
        <name>a divalent metal cation</name>
        <dbReference type="ChEBI" id="CHEBI:60240"/>
    </ligand>
</feature>
<evidence type="ECO:0000259" key="17">
    <source>
        <dbReference type="PROSITE" id="PS51975"/>
    </source>
</evidence>
<feature type="domain" description="RNase H type-2" evidence="17">
    <location>
        <begin position="68"/>
        <end position="257"/>
    </location>
</feature>
<name>A0AAP9HC66_9BACL</name>
<dbReference type="SUPFAM" id="SSF53098">
    <property type="entry name" value="Ribonuclease H-like"/>
    <property type="match status" value="1"/>
</dbReference>
<evidence type="ECO:0000256" key="16">
    <source>
        <dbReference type="RuleBase" id="RU003515"/>
    </source>
</evidence>
<gene>
    <name evidence="14" type="primary">rnhB</name>
    <name evidence="18" type="ORF">FOC49_01850</name>
</gene>
<keyword evidence="9 14" id="KW-0540">Nuclease</keyword>
<evidence type="ECO:0000256" key="11">
    <source>
        <dbReference type="ARBA" id="ARBA00022759"/>
    </source>
</evidence>
<dbReference type="Pfam" id="PF01351">
    <property type="entry name" value="RNase_HII"/>
    <property type="match status" value="1"/>
</dbReference>
<dbReference type="EC" id="3.1.26.4" evidence="6 14"/>
<evidence type="ECO:0000256" key="4">
    <source>
        <dbReference type="ARBA" id="ARBA00004496"/>
    </source>
</evidence>
<evidence type="ECO:0000256" key="10">
    <source>
        <dbReference type="ARBA" id="ARBA00022723"/>
    </source>
</evidence>
<comment type="catalytic activity">
    <reaction evidence="1 14 15 16">
        <text>Endonucleolytic cleavage to 5'-phosphomonoester.</text>
        <dbReference type="EC" id="3.1.26.4"/>
    </reaction>
</comment>
<dbReference type="NCBIfam" id="NF000595">
    <property type="entry name" value="PRK00015.1-3"/>
    <property type="match status" value="1"/>
</dbReference>
<keyword evidence="12 14" id="KW-0378">Hydrolase</keyword>
<dbReference type="HAMAP" id="MF_00052_B">
    <property type="entry name" value="RNase_HII_B"/>
    <property type="match status" value="1"/>
</dbReference>
<feature type="binding site" evidence="14 15">
    <location>
        <position position="75"/>
    </location>
    <ligand>
        <name>a divalent metal cation</name>
        <dbReference type="ChEBI" id="CHEBI:60240"/>
    </ligand>
</feature>
<dbReference type="RefSeq" id="WP_155951657.1">
    <property type="nucleotide sequence ID" value="NZ_CP046314.1"/>
</dbReference>
<evidence type="ECO:0000313" key="18">
    <source>
        <dbReference type="EMBL" id="QGS08707.1"/>
    </source>
</evidence>
<evidence type="ECO:0000256" key="2">
    <source>
        <dbReference type="ARBA" id="ARBA00001946"/>
    </source>
</evidence>
<evidence type="ECO:0000256" key="7">
    <source>
        <dbReference type="ARBA" id="ARBA00019179"/>
    </source>
</evidence>
<dbReference type="GO" id="GO:0005737">
    <property type="term" value="C:cytoplasm"/>
    <property type="evidence" value="ECO:0007669"/>
    <property type="project" value="UniProtKB-SubCell"/>
</dbReference>
<dbReference type="InterPro" id="IPR001352">
    <property type="entry name" value="RNase_HII/HIII"/>
</dbReference>
<dbReference type="GO" id="GO:0030145">
    <property type="term" value="F:manganese ion binding"/>
    <property type="evidence" value="ECO:0007669"/>
    <property type="project" value="UniProtKB-UniRule"/>
</dbReference>
<evidence type="ECO:0000256" key="5">
    <source>
        <dbReference type="ARBA" id="ARBA00007383"/>
    </source>
</evidence>
<evidence type="ECO:0000256" key="13">
    <source>
        <dbReference type="ARBA" id="ARBA00023211"/>
    </source>
</evidence>
<dbReference type="GO" id="GO:0032299">
    <property type="term" value="C:ribonuclease H2 complex"/>
    <property type="evidence" value="ECO:0007669"/>
    <property type="project" value="TreeGrafter"/>
</dbReference>
<dbReference type="PROSITE" id="PS51975">
    <property type="entry name" value="RNASE_H_2"/>
    <property type="match status" value="1"/>
</dbReference>
<dbReference type="InterPro" id="IPR036397">
    <property type="entry name" value="RNaseH_sf"/>
</dbReference>
<dbReference type="FunFam" id="3.30.420.10:FF:000006">
    <property type="entry name" value="Ribonuclease HII"/>
    <property type="match status" value="1"/>
</dbReference>
<keyword evidence="19" id="KW-1185">Reference proteome</keyword>
<dbReference type="Proteomes" id="UP000425411">
    <property type="component" value="Chromosome"/>
</dbReference>
<protein>
    <recommendedName>
        <fullName evidence="7 14">Ribonuclease HII</fullName>
        <shortName evidence="14">RNase HII</shortName>
        <ecNumber evidence="6 14">3.1.26.4</ecNumber>
    </recommendedName>
</protein>
<keyword evidence="10 14" id="KW-0479">Metal-binding</keyword>
<dbReference type="GO" id="GO:0006298">
    <property type="term" value="P:mismatch repair"/>
    <property type="evidence" value="ECO:0007669"/>
    <property type="project" value="TreeGrafter"/>
</dbReference>
<evidence type="ECO:0000256" key="1">
    <source>
        <dbReference type="ARBA" id="ARBA00000077"/>
    </source>
</evidence>
<dbReference type="InterPro" id="IPR012337">
    <property type="entry name" value="RNaseH-like_sf"/>
</dbReference>
<dbReference type="InterPro" id="IPR024567">
    <property type="entry name" value="RNase_HII/HIII_dom"/>
</dbReference>
<sequence>MKINEVKEILSQDNPNEKILEQLRNDERSGVQKLLASFDKKQEKKLFYKKEYEKKSFYENKCYNKGCKYICGIDEVGRGPLAGPVVAAAVILKQGSYFEGLNDSKKLSEKKREELFEKIKEEALAYAICEVSNEEIETYNIYNAARIAMQRAVEQLKVRPDFLLIDAMPFENYPIPNFSMVKGDEKSVSIAAASVIAKVYRDRLMKEYAKKYPYYDFENNAGYGTKKHLEGLKAYGITPIHRRDFEPVKSMIKQGGNNE</sequence>
<dbReference type="GO" id="GO:0043137">
    <property type="term" value="P:DNA replication, removal of RNA primer"/>
    <property type="evidence" value="ECO:0007669"/>
    <property type="project" value="TreeGrafter"/>
</dbReference>
<evidence type="ECO:0000256" key="8">
    <source>
        <dbReference type="ARBA" id="ARBA00022490"/>
    </source>
</evidence>
<dbReference type="GO" id="GO:0004523">
    <property type="term" value="F:RNA-DNA hybrid ribonuclease activity"/>
    <property type="evidence" value="ECO:0007669"/>
    <property type="project" value="UniProtKB-UniRule"/>
</dbReference>
<evidence type="ECO:0000256" key="14">
    <source>
        <dbReference type="HAMAP-Rule" id="MF_00052"/>
    </source>
</evidence>
<evidence type="ECO:0000256" key="9">
    <source>
        <dbReference type="ARBA" id="ARBA00022722"/>
    </source>
</evidence>
<dbReference type="AlphaFoldDB" id="A0AAP9HC66"/>
<accession>A0AAP9HC66</accession>
<evidence type="ECO:0000256" key="3">
    <source>
        <dbReference type="ARBA" id="ARBA00004065"/>
    </source>
</evidence>
<keyword evidence="8 14" id="KW-0963">Cytoplasm</keyword>
<dbReference type="PANTHER" id="PTHR10954">
    <property type="entry name" value="RIBONUCLEASE H2 SUBUNIT A"/>
    <property type="match status" value="1"/>
</dbReference>
<dbReference type="GO" id="GO:0003723">
    <property type="term" value="F:RNA binding"/>
    <property type="evidence" value="ECO:0007669"/>
    <property type="project" value="UniProtKB-UniRule"/>
</dbReference>